<accession>A0A2W5YFY6</accession>
<dbReference type="AlphaFoldDB" id="A0A2W5YFY6"/>
<protein>
    <recommendedName>
        <fullName evidence="7">Polyhydroxybutyrate depolymerase</fullName>
    </recommendedName>
</protein>
<evidence type="ECO:0000313" key="6">
    <source>
        <dbReference type="Proteomes" id="UP000248783"/>
    </source>
</evidence>
<feature type="chain" id="PRO_5039245566" description="Polyhydroxybutyrate depolymerase" evidence="4">
    <location>
        <begin position="21"/>
        <end position="339"/>
    </location>
</feature>
<dbReference type="PANTHER" id="PTHR43037:SF5">
    <property type="entry name" value="FERULOYL ESTERASE"/>
    <property type="match status" value="1"/>
</dbReference>
<feature type="signal peptide" evidence="4">
    <location>
        <begin position="1"/>
        <end position="20"/>
    </location>
</feature>
<dbReference type="InterPro" id="IPR000801">
    <property type="entry name" value="Esterase-like"/>
</dbReference>
<name>A0A2W5YFY6_9MICO</name>
<dbReference type="EMBL" id="QKWH01000004">
    <property type="protein sequence ID" value="PZR53531.1"/>
    <property type="molecule type" value="Genomic_DNA"/>
</dbReference>
<dbReference type="InterPro" id="IPR029058">
    <property type="entry name" value="AB_hydrolase_fold"/>
</dbReference>
<evidence type="ECO:0000256" key="4">
    <source>
        <dbReference type="SAM" id="SignalP"/>
    </source>
</evidence>
<dbReference type="Pfam" id="PF00756">
    <property type="entry name" value="Esterase"/>
    <property type="match status" value="1"/>
</dbReference>
<dbReference type="Gene3D" id="3.40.50.1820">
    <property type="entry name" value="alpha/beta hydrolase"/>
    <property type="match status" value="1"/>
</dbReference>
<dbReference type="SUPFAM" id="SSF53474">
    <property type="entry name" value="alpha/beta-Hydrolases"/>
    <property type="match status" value="1"/>
</dbReference>
<evidence type="ECO:0000256" key="1">
    <source>
        <dbReference type="ARBA" id="ARBA00022729"/>
    </source>
</evidence>
<keyword evidence="6" id="KW-1185">Reference proteome</keyword>
<proteinExistence type="predicted"/>
<feature type="compositionally biased region" description="Low complexity" evidence="3">
    <location>
        <begin position="50"/>
        <end position="60"/>
    </location>
</feature>
<dbReference type="Proteomes" id="UP000248783">
    <property type="component" value="Unassembled WGS sequence"/>
</dbReference>
<dbReference type="PANTHER" id="PTHR43037">
    <property type="entry name" value="UNNAMED PRODUCT-RELATED"/>
    <property type="match status" value="1"/>
</dbReference>
<comment type="caution">
    <text evidence="5">The sequence shown here is derived from an EMBL/GenBank/DDBJ whole genome shotgun (WGS) entry which is preliminary data.</text>
</comment>
<evidence type="ECO:0008006" key="7">
    <source>
        <dbReference type="Google" id="ProtNLM"/>
    </source>
</evidence>
<organism evidence="5 6">
    <name type="scientific">Xylanimonas oleitrophica</name>
    <dbReference type="NCBI Taxonomy" id="2607479"/>
    <lineage>
        <taxon>Bacteria</taxon>
        <taxon>Bacillati</taxon>
        <taxon>Actinomycetota</taxon>
        <taxon>Actinomycetes</taxon>
        <taxon>Micrococcales</taxon>
        <taxon>Promicromonosporaceae</taxon>
        <taxon>Xylanimonas</taxon>
    </lineage>
</organism>
<dbReference type="PROSITE" id="PS51257">
    <property type="entry name" value="PROKAR_LIPOPROTEIN"/>
    <property type="match status" value="1"/>
</dbReference>
<reference evidence="5 6" key="1">
    <citation type="submission" date="2018-06" db="EMBL/GenBank/DDBJ databases">
        <title>Whole genome sequencing of a novel hydrocarbon degrading bacterial strain, PW21 isolated from oil contaminated produced water sample.</title>
        <authorList>
            <person name="Nagkirti P."/>
            <person name="Shaikh A."/>
            <person name="Gowdaman V."/>
            <person name="Engineer A.E."/>
            <person name="Dagar S."/>
            <person name="Dhakephalkar P.K."/>
        </authorList>
    </citation>
    <scope>NUCLEOTIDE SEQUENCE [LARGE SCALE GENOMIC DNA]</scope>
    <source>
        <strain evidence="5 6">PW21</strain>
    </source>
</reference>
<keyword evidence="2" id="KW-0378">Hydrolase</keyword>
<evidence type="ECO:0000256" key="2">
    <source>
        <dbReference type="ARBA" id="ARBA00022801"/>
    </source>
</evidence>
<evidence type="ECO:0000313" key="5">
    <source>
        <dbReference type="EMBL" id="PZR53531.1"/>
    </source>
</evidence>
<sequence length="339" mass="34242">MTARPGVLTLATIVVLALLAACSPGPPSSAPPANGPDHAAPTGTEGAGPAGPQRTLGTTPTLPPPVAPGEDGELVTATHPDRPFAIRVPASYTPQEPAPLVLLLHGYGSQPRWVEQLGGIGSAAQQAGALVVSPAGTEDEQGLRFWDATDACCDFFGAAPGDSSYLADVVTTVGERYAVDPRNVVAVGHSNGGFMAYRLACEQADLFRAVVSVAGAMADDAGACAPSRPVSVLQVHGTADDTILYAGGTLPPEGARYPSAADSVAAWVTLDGCDPAAQQAGDPLDLDTSLAGAETQVTTWTQGCEDGSRVALWTVDGGSHSPAFGPSFGEAVLGWALVP</sequence>
<dbReference type="InterPro" id="IPR050955">
    <property type="entry name" value="Plant_Biomass_Hydrol_Est"/>
</dbReference>
<dbReference type="GO" id="GO:0016787">
    <property type="term" value="F:hydrolase activity"/>
    <property type="evidence" value="ECO:0007669"/>
    <property type="project" value="UniProtKB-KW"/>
</dbReference>
<feature type="region of interest" description="Disordered" evidence="3">
    <location>
        <begin position="24"/>
        <end position="77"/>
    </location>
</feature>
<gene>
    <name evidence="5" type="ORF">DNL40_08525</name>
</gene>
<keyword evidence="1 4" id="KW-0732">Signal</keyword>
<evidence type="ECO:0000256" key="3">
    <source>
        <dbReference type="SAM" id="MobiDB-lite"/>
    </source>
</evidence>
<feature type="compositionally biased region" description="Pro residues" evidence="3">
    <location>
        <begin position="24"/>
        <end position="34"/>
    </location>
</feature>
<dbReference type="RefSeq" id="WP_111250810.1">
    <property type="nucleotide sequence ID" value="NZ_QKWH01000004.1"/>
</dbReference>